<organism evidence="10 11">
    <name type="scientific">Actinomadura vinacea</name>
    <dbReference type="NCBI Taxonomy" id="115336"/>
    <lineage>
        <taxon>Bacteria</taxon>
        <taxon>Bacillati</taxon>
        <taxon>Actinomycetota</taxon>
        <taxon>Actinomycetes</taxon>
        <taxon>Streptosporangiales</taxon>
        <taxon>Thermomonosporaceae</taxon>
        <taxon>Actinomadura</taxon>
    </lineage>
</organism>
<feature type="transmembrane region" description="Helical" evidence="9">
    <location>
        <begin position="41"/>
        <end position="64"/>
    </location>
</feature>
<evidence type="ECO:0000313" key="10">
    <source>
        <dbReference type="EMBL" id="GAA2403035.1"/>
    </source>
</evidence>
<keyword evidence="2" id="KW-0813">Transport</keyword>
<dbReference type="PANTHER" id="PTHR43357">
    <property type="entry name" value="INNER MEMBRANE ABC TRANSPORTER PERMEASE PROTEIN YDCV"/>
    <property type="match status" value="1"/>
</dbReference>
<sequence length="188" mass="20305">MAIRTEPAQKSPAVIIVLPTGFVAAPLLLRGRRHRIVHTLLDIIVALPLGIPAVVFGAGFLLTYTSPPMILYGSRWVIVLVYVTLMLPFATRMLLSGMIAQGTAYVEASRVSGAGSLATDAHGRRDRAGHDRRHHSGRGRRDGRRRQALKAGMTLKIGMSAYDDQVWGKGCLADERDALAGAAERIGL</sequence>
<keyword evidence="7 9" id="KW-0472">Membrane</keyword>
<keyword evidence="6 9" id="KW-1133">Transmembrane helix</keyword>
<evidence type="ECO:0000256" key="7">
    <source>
        <dbReference type="ARBA" id="ARBA00023136"/>
    </source>
</evidence>
<dbReference type="InterPro" id="IPR000515">
    <property type="entry name" value="MetI-like"/>
</dbReference>
<evidence type="ECO:0000256" key="2">
    <source>
        <dbReference type="ARBA" id="ARBA00022448"/>
    </source>
</evidence>
<evidence type="ECO:0000256" key="6">
    <source>
        <dbReference type="ARBA" id="ARBA00022989"/>
    </source>
</evidence>
<evidence type="ECO:0000256" key="8">
    <source>
        <dbReference type="SAM" id="MobiDB-lite"/>
    </source>
</evidence>
<feature type="transmembrane region" description="Helical" evidence="9">
    <location>
        <begin position="12"/>
        <end position="29"/>
    </location>
</feature>
<keyword evidence="11" id="KW-1185">Reference proteome</keyword>
<feature type="compositionally biased region" description="Basic residues" evidence="8">
    <location>
        <begin position="130"/>
        <end position="145"/>
    </location>
</feature>
<keyword evidence="4" id="KW-0997">Cell inner membrane</keyword>
<dbReference type="InterPro" id="IPR035906">
    <property type="entry name" value="MetI-like_sf"/>
</dbReference>
<comment type="subcellular location">
    <subcellularLocation>
        <location evidence="1">Cell inner membrane</location>
        <topology evidence="1">Multi-pass membrane protein</topology>
    </subcellularLocation>
</comment>
<proteinExistence type="predicted"/>
<evidence type="ECO:0008006" key="12">
    <source>
        <dbReference type="Google" id="ProtNLM"/>
    </source>
</evidence>
<evidence type="ECO:0000256" key="3">
    <source>
        <dbReference type="ARBA" id="ARBA00022475"/>
    </source>
</evidence>
<gene>
    <name evidence="10" type="ORF">GCM10010191_08230</name>
</gene>
<feature type="region of interest" description="Disordered" evidence="8">
    <location>
        <begin position="117"/>
        <end position="145"/>
    </location>
</feature>
<protein>
    <recommendedName>
        <fullName evidence="12">ABC transmembrane type-1 domain-containing protein</fullName>
    </recommendedName>
</protein>
<name>A0ABN3IGE2_9ACTN</name>
<dbReference type="EMBL" id="BAAARW010000002">
    <property type="protein sequence ID" value="GAA2403035.1"/>
    <property type="molecule type" value="Genomic_DNA"/>
</dbReference>
<reference evidence="10 11" key="1">
    <citation type="journal article" date="2019" name="Int. J. Syst. Evol. Microbiol.">
        <title>The Global Catalogue of Microorganisms (GCM) 10K type strain sequencing project: providing services to taxonomists for standard genome sequencing and annotation.</title>
        <authorList>
            <consortium name="The Broad Institute Genomics Platform"/>
            <consortium name="The Broad Institute Genome Sequencing Center for Infectious Disease"/>
            <person name="Wu L."/>
            <person name="Ma J."/>
        </authorList>
    </citation>
    <scope>NUCLEOTIDE SEQUENCE [LARGE SCALE GENOMIC DNA]</scope>
    <source>
        <strain evidence="10 11">JCM 3325</strain>
    </source>
</reference>
<comment type="caution">
    <text evidence="10">The sequence shown here is derived from an EMBL/GenBank/DDBJ whole genome shotgun (WGS) entry which is preliminary data.</text>
</comment>
<feature type="transmembrane region" description="Helical" evidence="9">
    <location>
        <begin position="76"/>
        <end position="95"/>
    </location>
</feature>
<keyword evidence="3" id="KW-1003">Cell membrane</keyword>
<evidence type="ECO:0000256" key="5">
    <source>
        <dbReference type="ARBA" id="ARBA00022692"/>
    </source>
</evidence>
<dbReference type="Gene3D" id="1.10.3720.10">
    <property type="entry name" value="MetI-like"/>
    <property type="match status" value="1"/>
</dbReference>
<evidence type="ECO:0000313" key="11">
    <source>
        <dbReference type="Proteomes" id="UP001501231"/>
    </source>
</evidence>
<accession>A0ABN3IGE2</accession>
<evidence type="ECO:0000256" key="9">
    <source>
        <dbReference type="SAM" id="Phobius"/>
    </source>
</evidence>
<dbReference type="Proteomes" id="UP001501231">
    <property type="component" value="Unassembled WGS sequence"/>
</dbReference>
<dbReference type="CDD" id="cd06261">
    <property type="entry name" value="TM_PBP2"/>
    <property type="match status" value="1"/>
</dbReference>
<keyword evidence="5 9" id="KW-0812">Transmembrane</keyword>
<evidence type="ECO:0000256" key="4">
    <source>
        <dbReference type="ARBA" id="ARBA00022519"/>
    </source>
</evidence>
<dbReference type="SUPFAM" id="SSF161098">
    <property type="entry name" value="MetI-like"/>
    <property type="match status" value="1"/>
</dbReference>
<evidence type="ECO:0000256" key="1">
    <source>
        <dbReference type="ARBA" id="ARBA00004429"/>
    </source>
</evidence>
<dbReference type="PANTHER" id="PTHR43357:SF4">
    <property type="entry name" value="INNER MEMBRANE ABC TRANSPORTER PERMEASE PROTEIN YDCV"/>
    <property type="match status" value="1"/>
</dbReference>